<keyword evidence="2" id="KW-0444">Lipid biosynthesis</keyword>
<evidence type="ECO:0000256" key="5">
    <source>
        <dbReference type="ARBA" id="ARBA00023098"/>
    </source>
</evidence>
<dbReference type="InterPro" id="IPR006168">
    <property type="entry name" value="G3P_DH_NAD-dep"/>
</dbReference>
<dbReference type="Gene3D" id="3.40.50.720">
    <property type="entry name" value="NAD(P)-binding Rossmann-like Domain"/>
    <property type="match status" value="1"/>
</dbReference>
<dbReference type="GO" id="GO:0047952">
    <property type="term" value="F:glycerol-3-phosphate dehydrogenase [NAD(P)+] activity"/>
    <property type="evidence" value="ECO:0007669"/>
    <property type="project" value="TreeGrafter"/>
</dbReference>
<comment type="similarity">
    <text evidence="1">Belongs to the NAD-dependent glycerol-3-phosphate dehydrogenase family.</text>
</comment>
<comment type="caution">
    <text evidence="9">The sequence shown here is derived from an EMBL/GenBank/DDBJ whole genome shotgun (WGS) entry which is preliminary data.</text>
</comment>
<dbReference type="InterPro" id="IPR013328">
    <property type="entry name" value="6PGD_dom2"/>
</dbReference>
<dbReference type="Proteomes" id="UP000051096">
    <property type="component" value="Unassembled WGS sequence"/>
</dbReference>
<keyword evidence="4" id="KW-0520">NAD</keyword>
<dbReference type="AlphaFoldDB" id="A0A0S8G7L4"/>
<evidence type="ECO:0000256" key="7">
    <source>
        <dbReference type="ARBA" id="ARBA00023264"/>
    </source>
</evidence>
<gene>
    <name evidence="9" type="ORF">AMJ87_11500</name>
</gene>
<keyword evidence="7" id="KW-1208">Phospholipid metabolism</keyword>
<keyword evidence="3" id="KW-0560">Oxidoreductase</keyword>
<evidence type="ECO:0000256" key="6">
    <source>
        <dbReference type="ARBA" id="ARBA00023209"/>
    </source>
</evidence>
<feature type="non-terminal residue" evidence="9">
    <location>
        <position position="1"/>
    </location>
</feature>
<evidence type="ECO:0000256" key="2">
    <source>
        <dbReference type="ARBA" id="ARBA00022516"/>
    </source>
</evidence>
<dbReference type="PANTHER" id="PTHR11728:SF1">
    <property type="entry name" value="GLYCEROL-3-PHOSPHATE DEHYDROGENASE [NAD(+)] 2, CHLOROPLASTIC"/>
    <property type="match status" value="1"/>
</dbReference>
<evidence type="ECO:0000259" key="8">
    <source>
        <dbReference type="Pfam" id="PF07479"/>
    </source>
</evidence>
<dbReference type="PROSITE" id="PS00957">
    <property type="entry name" value="NAD_G3PDH"/>
    <property type="match status" value="1"/>
</dbReference>
<dbReference type="PANTHER" id="PTHR11728">
    <property type="entry name" value="GLYCEROL-3-PHOSPHATE DEHYDROGENASE"/>
    <property type="match status" value="1"/>
</dbReference>
<dbReference type="NCBIfam" id="NF000940">
    <property type="entry name" value="PRK00094.1-2"/>
    <property type="match status" value="1"/>
</dbReference>
<evidence type="ECO:0000256" key="1">
    <source>
        <dbReference type="ARBA" id="ARBA00011009"/>
    </source>
</evidence>
<dbReference type="SUPFAM" id="SSF48179">
    <property type="entry name" value="6-phosphogluconate dehydrogenase C-terminal domain-like"/>
    <property type="match status" value="1"/>
</dbReference>
<dbReference type="PRINTS" id="PR00077">
    <property type="entry name" value="GPDHDRGNASE"/>
</dbReference>
<evidence type="ECO:0000313" key="10">
    <source>
        <dbReference type="Proteomes" id="UP000051096"/>
    </source>
</evidence>
<dbReference type="SUPFAM" id="SSF51735">
    <property type="entry name" value="NAD(P)-binding Rossmann-fold domains"/>
    <property type="match status" value="1"/>
</dbReference>
<dbReference type="Pfam" id="PF07479">
    <property type="entry name" value="NAD_Gly3P_dh_C"/>
    <property type="match status" value="1"/>
</dbReference>
<dbReference type="FunFam" id="1.10.1040.10:FF:000001">
    <property type="entry name" value="Glycerol-3-phosphate dehydrogenase [NAD(P)+]"/>
    <property type="match status" value="1"/>
</dbReference>
<protein>
    <recommendedName>
        <fullName evidence="8">Glycerol-3-phosphate dehydrogenase NAD-dependent C-terminal domain-containing protein</fullName>
    </recommendedName>
</protein>
<accession>A0A0S8G7L4</accession>
<dbReference type="Gene3D" id="1.10.1040.10">
    <property type="entry name" value="N-(1-d-carboxylethyl)-l-norvaline Dehydrogenase, domain 2"/>
    <property type="match status" value="1"/>
</dbReference>
<dbReference type="GO" id="GO:0005975">
    <property type="term" value="P:carbohydrate metabolic process"/>
    <property type="evidence" value="ECO:0007669"/>
    <property type="project" value="InterPro"/>
</dbReference>
<name>A0A0S8G7L4_UNCW3</name>
<dbReference type="PATRIC" id="fig|1703780.3.peg.1796"/>
<dbReference type="GO" id="GO:0006072">
    <property type="term" value="P:glycerol-3-phosphate metabolic process"/>
    <property type="evidence" value="ECO:0007669"/>
    <property type="project" value="InterPro"/>
</dbReference>
<dbReference type="InterPro" id="IPR008927">
    <property type="entry name" value="6-PGluconate_DH-like_C_sf"/>
</dbReference>
<evidence type="ECO:0000313" key="9">
    <source>
        <dbReference type="EMBL" id="KPK68729.1"/>
    </source>
</evidence>
<keyword evidence="5" id="KW-0443">Lipid metabolism</keyword>
<organism evidence="9 10">
    <name type="scientific">candidate division WOR_3 bacterium SM23_60</name>
    <dbReference type="NCBI Taxonomy" id="1703780"/>
    <lineage>
        <taxon>Bacteria</taxon>
        <taxon>Bacteria division WOR-3</taxon>
    </lineage>
</organism>
<feature type="domain" description="Glycerol-3-phosphate dehydrogenase NAD-dependent C-terminal" evidence="8">
    <location>
        <begin position="47"/>
        <end position="186"/>
    </location>
</feature>
<sequence>LSGPSIANEIMRGEPTATVLVGPDARGTKILQSELATDRFRIYQGDDIVGVELSAAIKNVIAIGCGISRGLGFGNNAKGALIARGIVEMQRLGAVYGAQPRTFWGLAGLGDLVTTAFSEESRNHRFGTMIGHGKTTEQAAHEMVMVAEGVPTSRAVNMLAEEKRIDMPICRVVYEILYENKPPRQGLNDLMTRPLKNE</sequence>
<evidence type="ECO:0000256" key="3">
    <source>
        <dbReference type="ARBA" id="ARBA00023002"/>
    </source>
</evidence>
<dbReference type="GO" id="GO:0008654">
    <property type="term" value="P:phospholipid biosynthetic process"/>
    <property type="evidence" value="ECO:0007669"/>
    <property type="project" value="UniProtKB-KW"/>
</dbReference>
<evidence type="ECO:0000256" key="4">
    <source>
        <dbReference type="ARBA" id="ARBA00023027"/>
    </source>
</evidence>
<dbReference type="NCBIfam" id="NF000942">
    <property type="entry name" value="PRK00094.1-4"/>
    <property type="match status" value="1"/>
</dbReference>
<dbReference type="GO" id="GO:0005829">
    <property type="term" value="C:cytosol"/>
    <property type="evidence" value="ECO:0007669"/>
    <property type="project" value="TreeGrafter"/>
</dbReference>
<dbReference type="InterPro" id="IPR006109">
    <property type="entry name" value="G3P_DH_NAD-dep_C"/>
</dbReference>
<keyword evidence="6" id="KW-0594">Phospholipid biosynthesis</keyword>
<dbReference type="EMBL" id="LJUO01000155">
    <property type="protein sequence ID" value="KPK68729.1"/>
    <property type="molecule type" value="Genomic_DNA"/>
</dbReference>
<reference evidence="9 10" key="1">
    <citation type="journal article" date="2015" name="Microbiome">
        <title>Genomic resolution of linkages in carbon, nitrogen, and sulfur cycling among widespread estuary sediment bacteria.</title>
        <authorList>
            <person name="Baker B.J."/>
            <person name="Lazar C.S."/>
            <person name="Teske A.P."/>
            <person name="Dick G.J."/>
        </authorList>
    </citation>
    <scope>NUCLEOTIDE SEQUENCE [LARGE SCALE GENOMIC DNA]</scope>
    <source>
        <strain evidence="9">SM23_60</strain>
    </source>
</reference>
<proteinExistence type="inferred from homology"/>
<dbReference type="InterPro" id="IPR036291">
    <property type="entry name" value="NAD(P)-bd_dom_sf"/>
</dbReference>